<name>A0A514D176_9VIRU</name>
<sequence length="159" mass="16751">MPAMTNVLVKDDAATPKEWTLLPVSDTPIPNWRANDAALPLAGQPRLWQSVEQVKSGDWKITAKLEVPVMETLGASGAATGYVAPQQIAYVTTAIITMFVSPRSTIADRANALKMAIGIVQGATSTTATGTLANTAAGDAWKNSVAFTPQLFTNLVVPN</sequence>
<evidence type="ECO:0000256" key="3">
    <source>
        <dbReference type="ARBA" id="ARBA00022844"/>
    </source>
</evidence>
<proteinExistence type="predicted"/>
<evidence type="ECO:0000313" key="4">
    <source>
        <dbReference type="EMBL" id="QDH87368.1"/>
    </source>
</evidence>
<evidence type="ECO:0000256" key="1">
    <source>
        <dbReference type="ARBA" id="ARBA00004328"/>
    </source>
</evidence>
<protein>
    <submittedName>
        <fullName evidence="4">Uncharacterized protein</fullName>
    </submittedName>
</protein>
<organism evidence="4">
    <name type="scientific">Leviviridae sp</name>
    <dbReference type="NCBI Taxonomy" id="2027243"/>
    <lineage>
        <taxon>Viruses</taxon>
        <taxon>Riboviria</taxon>
        <taxon>Orthornavirae</taxon>
        <taxon>Lenarviricota</taxon>
        <taxon>Leviviricetes</taxon>
        <taxon>Norzivirales</taxon>
        <taxon>Fiersviridae</taxon>
    </lineage>
</organism>
<evidence type="ECO:0000256" key="2">
    <source>
        <dbReference type="ARBA" id="ARBA00022561"/>
    </source>
</evidence>
<dbReference type="EMBL" id="MN033321">
    <property type="protein sequence ID" value="QDH87368.1"/>
    <property type="molecule type" value="Genomic_RNA"/>
</dbReference>
<dbReference type="InterPro" id="IPR015954">
    <property type="entry name" value="Phage_RNA-type_capsid"/>
</dbReference>
<reference evidence="4" key="1">
    <citation type="submission" date="2019-05" db="EMBL/GenBank/DDBJ databases">
        <title>Metatranscriptomic reconstruction reveals RNA viruses with the potential to shape carbon cycling in soil.</title>
        <authorList>
            <person name="Starr E.P."/>
            <person name="Nuccio E."/>
            <person name="Pett-Ridge J."/>
            <person name="Banfield J.F."/>
            <person name="Firestone M.K."/>
        </authorList>
    </citation>
    <scope>NUCLEOTIDE SEQUENCE</scope>
    <source>
        <strain evidence="4">H3_Bulk_Litter_17_scaffold_1360</strain>
    </source>
</reference>
<dbReference type="GO" id="GO:0019028">
    <property type="term" value="C:viral capsid"/>
    <property type="evidence" value="ECO:0007669"/>
    <property type="project" value="UniProtKB-KW"/>
</dbReference>
<gene>
    <name evidence="4" type="ORF">H3BulkLitter171360_000002</name>
</gene>
<accession>A0A514D176</accession>
<dbReference type="Gene3D" id="3.30.380.10">
    <property type="entry name" value="MS2 Viral Coat Protein"/>
    <property type="match status" value="1"/>
</dbReference>
<keyword evidence="3" id="KW-0946">Virion</keyword>
<keyword evidence="2" id="KW-0167">Capsid protein</keyword>
<comment type="subcellular location">
    <subcellularLocation>
        <location evidence="1">Virion</location>
    </subcellularLocation>
</comment>